<dbReference type="STRING" id="610130.Closa_2746"/>
<dbReference type="GO" id="GO:0016036">
    <property type="term" value="P:cellular response to phosphate starvation"/>
    <property type="evidence" value="ECO:0007669"/>
    <property type="project" value="TreeGrafter"/>
</dbReference>
<dbReference type="KEGG" id="csh:Closa_2746"/>
<dbReference type="FunFam" id="3.30.565.10:FF:000006">
    <property type="entry name" value="Sensor histidine kinase WalK"/>
    <property type="match status" value="1"/>
</dbReference>
<evidence type="ECO:0000256" key="2">
    <source>
        <dbReference type="ARBA" id="ARBA00004370"/>
    </source>
</evidence>
<dbReference type="EMBL" id="CP002109">
    <property type="protein sequence ID" value="ADL05289.1"/>
    <property type="molecule type" value="Genomic_DNA"/>
</dbReference>
<evidence type="ECO:0000256" key="7">
    <source>
        <dbReference type="ARBA" id="ARBA00023012"/>
    </source>
</evidence>
<dbReference type="InterPro" id="IPR036097">
    <property type="entry name" value="HisK_dim/P_sf"/>
</dbReference>
<comment type="catalytic activity">
    <reaction evidence="1">
        <text>ATP + protein L-histidine = ADP + protein N-phospho-L-histidine.</text>
        <dbReference type="EC" id="2.7.13.3"/>
    </reaction>
</comment>
<evidence type="ECO:0000256" key="8">
    <source>
        <dbReference type="SAM" id="Phobius"/>
    </source>
</evidence>
<keyword evidence="11" id="KW-1185">Reference proteome</keyword>
<dbReference type="Pfam" id="PF00512">
    <property type="entry name" value="HisKA"/>
    <property type="match status" value="1"/>
</dbReference>
<dbReference type="RefSeq" id="WP_013273373.1">
    <property type="nucleotide sequence ID" value="NC_014376.1"/>
</dbReference>
<dbReference type="GO" id="GO:0004721">
    <property type="term" value="F:phosphoprotein phosphatase activity"/>
    <property type="evidence" value="ECO:0007669"/>
    <property type="project" value="TreeGrafter"/>
</dbReference>
<keyword evidence="5" id="KW-0808">Transferase</keyword>
<feature type="transmembrane region" description="Helical" evidence="8">
    <location>
        <begin position="12"/>
        <end position="35"/>
    </location>
</feature>
<dbReference type="PaxDb" id="610130-Closa_2746"/>
<comment type="subcellular location">
    <subcellularLocation>
        <location evidence="2">Membrane</location>
    </subcellularLocation>
</comment>
<gene>
    <name evidence="10" type="ordered locus">Closa_2746</name>
</gene>
<dbReference type="CDD" id="cd00082">
    <property type="entry name" value="HisKA"/>
    <property type="match status" value="1"/>
</dbReference>
<protein>
    <recommendedName>
        <fullName evidence="3">histidine kinase</fullName>
        <ecNumber evidence="3">2.7.13.3</ecNumber>
    </recommendedName>
</protein>
<dbReference type="InterPro" id="IPR003594">
    <property type="entry name" value="HATPase_dom"/>
</dbReference>
<proteinExistence type="predicted"/>
<evidence type="ECO:0000313" key="11">
    <source>
        <dbReference type="Proteomes" id="UP000001662"/>
    </source>
</evidence>
<dbReference type="eggNOG" id="COG2205">
    <property type="taxonomic scope" value="Bacteria"/>
</dbReference>
<name>D9R5V6_LACSW</name>
<dbReference type="GO" id="GO:0005886">
    <property type="term" value="C:plasma membrane"/>
    <property type="evidence" value="ECO:0007669"/>
    <property type="project" value="TreeGrafter"/>
</dbReference>
<dbReference type="CDD" id="cd00075">
    <property type="entry name" value="HATPase"/>
    <property type="match status" value="1"/>
</dbReference>
<evidence type="ECO:0000256" key="5">
    <source>
        <dbReference type="ARBA" id="ARBA00022679"/>
    </source>
</evidence>
<dbReference type="AlphaFoldDB" id="D9R5V6"/>
<accession>D9R5V6</accession>
<dbReference type="SMART" id="SM00388">
    <property type="entry name" value="HisKA"/>
    <property type="match status" value="1"/>
</dbReference>
<feature type="domain" description="Histidine kinase" evidence="9">
    <location>
        <begin position="129"/>
        <end position="343"/>
    </location>
</feature>
<dbReference type="EC" id="2.7.13.3" evidence="3"/>
<dbReference type="PRINTS" id="PR00344">
    <property type="entry name" value="BCTRLSENSOR"/>
</dbReference>
<keyword evidence="8" id="KW-0812">Transmembrane</keyword>
<dbReference type="InterPro" id="IPR003661">
    <property type="entry name" value="HisK_dim/P_dom"/>
</dbReference>
<dbReference type="InterPro" id="IPR050351">
    <property type="entry name" value="BphY/WalK/GraS-like"/>
</dbReference>
<sequence length="345" mass="38739">MNIFTNKDIRNFFILMSCILGSFIVMSQFIIWLFWGVLNLAVFVLSLLITVCVLGVCFLYFRKQHRVIEDAITQINLYLSGETDARIGCDQEGSLYKLFHAVNTLATALDAHAAKEQKVKEFLKGTISDISHQLKTPLAALTIYNGLLQDETGDVDSMREFAVKSEKEIGRIEMLVQNLLKITKIDAGSIILEKSPENISDMFNDIYQHFEFRAKGEQKTILLSGPDNIELFCDRNWITEAISNIVKNALDHTDTGGRIAIEWKKLPAVTQIIVRDNGSGIHPEDIHHIFKRFYRSRFSKDTQGIGLGLPLAKAIVEAHDGNITVDSVLGGGSVFVINFLNLTKM</sequence>
<keyword evidence="7" id="KW-0902">Two-component regulatory system</keyword>
<dbReference type="Proteomes" id="UP000001662">
    <property type="component" value="Chromosome"/>
</dbReference>
<dbReference type="Pfam" id="PF02518">
    <property type="entry name" value="HATPase_c"/>
    <property type="match status" value="1"/>
</dbReference>
<evidence type="ECO:0000256" key="1">
    <source>
        <dbReference type="ARBA" id="ARBA00000085"/>
    </source>
</evidence>
<dbReference type="InterPro" id="IPR036890">
    <property type="entry name" value="HATPase_C_sf"/>
</dbReference>
<dbReference type="OrthoDB" id="9806130at2"/>
<dbReference type="PROSITE" id="PS50109">
    <property type="entry name" value="HIS_KIN"/>
    <property type="match status" value="1"/>
</dbReference>
<evidence type="ECO:0000256" key="3">
    <source>
        <dbReference type="ARBA" id="ARBA00012438"/>
    </source>
</evidence>
<dbReference type="SMART" id="SM00387">
    <property type="entry name" value="HATPase_c"/>
    <property type="match status" value="1"/>
</dbReference>
<keyword evidence="8" id="KW-1133">Transmembrane helix</keyword>
<organism evidence="10 11">
    <name type="scientific">Lacrimispora saccharolytica (strain ATCC 35040 / DSM 2544 / NRCC 2533 / WM1)</name>
    <name type="common">Clostridium saccharolyticum</name>
    <dbReference type="NCBI Taxonomy" id="610130"/>
    <lineage>
        <taxon>Bacteria</taxon>
        <taxon>Bacillati</taxon>
        <taxon>Bacillota</taxon>
        <taxon>Clostridia</taxon>
        <taxon>Lachnospirales</taxon>
        <taxon>Lachnospiraceae</taxon>
        <taxon>Lacrimispora</taxon>
    </lineage>
</organism>
<feature type="transmembrane region" description="Helical" evidence="8">
    <location>
        <begin position="41"/>
        <end position="61"/>
    </location>
</feature>
<keyword evidence="8" id="KW-0472">Membrane</keyword>
<dbReference type="InterPro" id="IPR004358">
    <property type="entry name" value="Sig_transdc_His_kin-like_C"/>
</dbReference>
<reference evidence="10" key="1">
    <citation type="submission" date="2010-07" db="EMBL/GenBank/DDBJ databases">
        <title>Complete sequence of Clostridium saccharolyticum WM1.</title>
        <authorList>
            <consortium name="US DOE Joint Genome Institute"/>
            <person name="Lucas S."/>
            <person name="Copeland A."/>
            <person name="Lapidus A."/>
            <person name="Cheng J.-F."/>
            <person name="Bruce D."/>
            <person name="Goodwin L."/>
            <person name="Pitluck S."/>
            <person name="Chertkov O."/>
            <person name="Detter J.C."/>
            <person name="Han C."/>
            <person name="Tapia R."/>
            <person name="Land M."/>
            <person name="Hauser L."/>
            <person name="Chang Y.-J."/>
            <person name="Jeffries C."/>
            <person name="Kyrpides N."/>
            <person name="Ivanova N."/>
            <person name="Mikhailova N."/>
            <person name="Mouttaki H."/>
            <person name="Lin L."/>
            <person name="Zhou J."/>
            <person name="Hemme C.L."/>
            <person name="Woyke T."/>
        </authorList>
    </citation>
    <scope>NUCLEOTIDE SEQUENCE [LARGE SCALE GENOMIC DNA]</scope>
    <source>
        <strain evidence="10">WM1</strain>
    </source>
</reference>
<evidence type="ECO:0000259" key="9">
    <source>
        <dbReference type="PROSITE" id="PS50109"/>
    </source>
</evidence>
<keyword evidence="4" id="KW-0597">Phosphoprotein</keyword>
<keyword evidence="6 10" id="KW-0418">Kinase</keyword>
<dbReference type="Gene3D" id="1.10.287.130">
    <property type="match status" value="1"/>
</dbReference>
<dbReference type="PANTHER" id="PTHR45453:SF1">
    <property type="entry name" value="PHOSPHATE REGULON SENSOR PROTEIN PHOR"/>
    <property type="match status" value="1"/>
</dbReference>
<dbReference type="SUPFAM" id="SSF55874">
    <property type="entry name" value="ATPase domain of HSP90 chaperone/DNA topoisomerase II/histidine kinase"/>
    <property type="match status" value="1"/>
</dbReference>
<evidence type="ECO:0000256" key="6">
    <source>
        <dbReference type="ARBA" id="ARBA00022777"/>
    </source>
</evidence>
<dbReference type="SUPFAM" id="SSF47384">
    <property type="entry name" value="Homodimeric domain of signal transducing histidine kinase"/>
    <property type="match status" value="1"/>
</dbReference>
<dbReference type="InterPro" id="IPR005467">
    <property type="entry name" value="His_kinase_dom"/>
</dbReference>
<dbReference type="Gene3D" id="3.30.565.10">
    <property type="entry name" value="Histidine kinase-like ATPase, C-terminal domain"/>
    <property type="match status" value="1"/>
</dbReference>
<dbReference type="PANTHER" id="PTHR45453">
    <property type="entry name" value="PHOSPHATE REGULON SENSOR PROTEIN PHOR"/>
    <property type="match status" value="1"/>
</dbReference>
<dbReference type="HOGENOM" id="CLU_000445_89_3_9"/>
<evidence type="ECO:0000256" key="4">
    <source>
        <dbReference type="ARBA" id="ARBA00022553"/>
    </source>
</evidence>
<dbReference type="GO" id="GO:0000155">
    <property type="term" value="F:phosphorelay sensor kinase activity"/>
    <property type="evidence" value="ECO:0007669"/>
    <property type="project" value="InterPro"/>
</dbReference>
<evidence type="ECO:0000313" key="10">
    <source>
        <dbReference type="EMBL" id="ADL05289.1"/>
    </source>
</evidence>